<dbReference type="InterPro" id="IPR011971">
    <property type="entry name" value="CHP02284"/>
</dbReference>
<name>A0A547P8N3_9SPHN</name>
<keyword evidence="3" id="KW-1185">Reference proteome</keyword>
<protein>
    <submittedName>
        <fullName evidence="2">PA2169 family four-helix-bundle protein</fullName>
    </submittedName>
</protein>
<evidence type="ECO:0000313" key="3">
    <source>
        <dbReference type="Proteomes" id="UP000316343"/>
    </source>
</evidence>
<evidence type="ECO:0000313" key="2">
    <source>
        <dbReference type="EMBL" id="TRD10424.1"/>
    </source>
</evidence>
<dbReference type="RefSeq" id="WP_142786683.1">
    <property type="nucleotide sequence ID" value="NZ_VHJK01000001.1"/>
</dbReference>
<dbReference type="InterPro" id="IPR012347">
    <property type="entry name" value="Ferritin-like"/>
</dbReference>
<comment type="caution">
    <text evidence="2">The sequence shown here is derived from an EMBL/GenBank/DDBJ whole genome shotgun (WGS) entry which is preliminary data.</text>
</comment>
<dbReference type="InterPro" id="IPR019052">
    <property type="entry name" value="DUF2383"/>
</dbReference>
<proteinExistence type="predicted"/>
<organism evidence="2 3">
    <name type="scientific">Erythrobacter insulae</name>
    <dbReference type="NCBI Taxonomy" id="2584124"/>
    <lineage>
        <taxon>Bacteria</taxon>
        <taxon>Pseudomonadati</taxon>
        <taxon>Pseudomonadota</taxon>
        <taxon>Alphaproteobacteria</taxon>
        <taxon>Sphingomonadales</taxon>
        <taxon>Erythrobacteraceae</taxon>
        <taxon>Erythrobacter/Porphyrobacter group</taxon>
        <taxon>Erythrobacter</taxon>
    </lineage>
</organism>
<dbReference type="Proteomes" id="UP000316343">
    <property type="component" value="Unassembled WGS sequence"/>
</dbReference>
<reference evidence="2 3" key="1">
    <citation type="submission" date="2019-06" db="EMBL/GenBank/DDBJ databases">
        <title>Erythrobacter insulae sp. nov., isolated from a tidal flat.</title>
        <authorList>
            <person name="Yoon J.-H."/>
        </authorList>
    </citation>
    <scope>NUCLEOTIDE SEQUENCE [LARGE SCALE GENOMIC DNA]</scope>
    <source>
        <strain evidence="2 3">JBTF-M21</strain>
    </source>
</reference>
<dbReference type="Pfam" id="PF09537">
    <property type="entry name" value="DUF2383"/>
    <property type="match status" value="1"/>
</dbReference>
<dbReference type="NCBIfam" id="TIGR02284">
    <property type="entry name" value="PA2169 family four-helix-bundle protein"/>
    <property type="match status" value="1"/>
</dbReference>
<dbReference type="EMBL" id="VHJK01000001">
    <property type="protein sequence ID" value="TRD10424.1"/>
    <property type="molecule type" value="Genomic_DNA"/>
</dbReference>
<evidence type="ECO:0000259" key="1">
    <source>
        <dbReference type="Pfam" id="PF09537"/>
    </source>
</evidence>
<accession>A0A547P8N3</accession>
<sequence length="148" mass="16555">MSQNIETLKTLTQITYDSVEGYRTAAEKSGSSAMKKAFEQRANMRSQTLAKLNNGLLMHKEKPIASVSLSGSVHQTFLKITEAVSNGDKAVIDRVDEGEEFIAENFRRVLNDDEVKDMDLSIRTLIQDTYGEISKGERFANMLEAQFA</sequence>
<dbReference type="AlphaFoldDB" id="A0A547P8N3"/>
<dbReference type="OrthoDB" id="7265085at2"/>
<gene>
    <name evidence="2" type="ORF">FGU71_00075</name>
</gene>
<dbReference type="Gene3D" id="1.20.1260.10">
    <property type="match status" value="1"/>
</dbReference>
<feature type="domain" description="DUF2383" evidence="1">
    <location>
        <begin position="5"/>
        <end position="111"/>
    </location>
</feature>